<proteinExistence type="predicted"/>
<reference evidence="2 3" key="1">
    <citation type="submission" date="2023-10" db="EMBL/GenBank/DDBJ databases">
        <title>Genomes of two closely related lineages of the louse Polyplax serrata with different host specificities.</title>
        <authorList>
            <person name="Martinu J."/>
            <person name="Tarabai H."/>
            <person name="Stefka J."/>
            <person name="Hypsa V."/>
        </authorList>
    </citation>
    <scope>NUCLEOTIDE SEQUENCE [LARGE SCALE GENOMIC DNA]</scope>
    <source>
        <strain evidence="2">HR10_N</strain>
    </source>
</reference>
<protein>
    <submittedName>
        <fullName evidence="2">Uncharacterized protein</fullName>
    </submittedName>
</protein>
<dbReference type="Proteomes" id="UP001372834">
    <property type="component" value="Unassembled WGS sequence"/>
</dbReference>
<accession>A0AAN8PWD6</accession>
<evidence type="ECO:0000313" key="2">
    <source>
        <dbReference type="EMBL" id="KAK6623579.1"/>
    </source>
</evidence>
<name>A0AAN8PWD6_POLSC</name>
<dbReference type="EMBL" id="JAWJWE010000038">
    <property type="protein sequence ID" value="KAK6623579.1"/>
    <property type="molecule type" value="Genomic_DNA"/>
</dbReference>
<evidence type="ECO:0000256" key="1">
    <source>
        <dbReference type="SAM" id="MobiDB-lite"/>
    </source>
</evidence>
<dbReference type="AlphaFoldDB" id="A0AAN8PWD6"/>
<feature type="region of interest" description="Disordered" evidence="1">
    <location>
        <begin position="24"/>
        <end position="46"/>
    </location>
</feature>
<evidence type="ECO:0000313" key="3">
    <source>
        <dbReference type="Proteomes" id="UP001372834"/>
    </source>
</evidence>
<gene>
    <name evidence="2" type="ORF">RUM43_009431</name>
</gene>
<feature type="compositionally biased region" description="Acidic residues" evidence="1">
    <location>
        <begin position="33"/>
        <end position="46"/>
    </location>
</feature>
<sequence length="84" mass="9247">MKKGTAKYYREVCTSICLPQEELRDSGEKKTADEEEDEDDDDDGEAGECAAVAPVAFGMVLEFPASQDLFILFLFFSIGSLLSI</sequence>
<comment type="caution">
    <text evidence="2">The sequence shown here is derived from an EMBL/GenBank/DDBJ whole genome shotgun (WGS) entry which is preliminary data.</text>
</comment>
<organism evidence="2 3">
    <name type="scientific">Polyplax serrata</name>
    <name type="common">Common mouse louse</name>
    <dbReference type="NCBI Taxonomy" id="468196"/>
    <lineage>
        <taxon>Eukaryota</taxon>
        <taxon>Metazoa</taxon>
        <taxon>Ecdysozoa</taxon>
        <taxon>Arthropoda</taxon>
        <taxon>Hexapoda</taxon>
        <taxon>Insecta</taxon>
        <taxon>Pterygota</taxon>
        <taxon>Neoptera</taxon>
        <taxon>Paraneoptera</taxon>
        <taxon>Psocodea</taxon>
        <taxon>Troctomorpha</taxon>
        <taxon>Phthiraptera</taxon>
        <taxon>Anoplura</taxon>
        <taxon>Polyplacidae</taxon>
        <taxon>Polyplax</taxon>
    </lineage>
</organism>